<feature type="transmembrane region" description="Helical" evidence="1">
    <location>
        <begin position="64"/>
        <end position="80"/>
    </location>
</feature>
<keyword evidence="3" id="KW-1185">Reference proteome</keyword>
<feature type="transmembrane region" description="Helical" evidence="1">
    <location>
        <begin position="86"/>
        <end position="105"/>
    </location>
</feature>
<name>A0ABV6Z4F7_UNCC1</name>
<evidence type="ECO:0008006" key="4">
    <source>
        <dbReference type="Google" id="ProtNLM"/>
    </source>
</evidence>
<evidence type="ECO:0000256" key="1">
    <source>
        <dbReference type="SAM" id="Phobius"/>
    </source>
</evidence>
<feature type="transmembrane region" description="Helical" evidence="1">
    <location>
        <begin position="33"/>
        <end position="52"/>
    </location>
</feature>
<keyword evidence="1" id="KW-1133">Transmembrane helix</keyword>
<feature type="transmembrane region" description="Helical" evidence="1">
    <location>
        <begin position="191"/>
        <end position="210"/>
    </location>
</feature>
<dbReference type="Proteomes" id="UP001594351">
    <property type="component" value="Unassembled WGS sequence"/>
</dbReference>
<keyword evidence="1" id="KW-0812">Transmembrane</keyword>
<keyword evidence="1" id="KW-0472">Membrane</keyword>
<reference evidence="2 3" key="1">
    <citation type="submission" date="2024-09" db="EMBL/GenBank/DDBJ databases">
        <title>Laminarin stimulates single cell rates of sulfate reduction while oxygen inhibits transcriptomic activity in coastal marine sediment.</title>
        <authorList>
            <person name="Lindsay M."/>
            <person name="Orcutt B."/>
            <person name="Emerson D."/>
            <person name="Stepanauskas R."/>
            <person name="D'Angelo T."/>
        </authorList>
    </citation>
    <scope>NUCLEOTIDE SEQUENCE [LARGE SCALE GENOMIC DNA]</scope>
    <source>
        <strain evidence="2">SAG AM-311-K15</strain>
    </source>
</reference>
<proteinExistence type="predicted"/>
<organism evidence="2 3">
    <name type="scientific">candidate division CSSED10-310 bacterium</name>
    <dbReference type="NCBI Taxonomy" id="2855610"/>
    <lineage>
        <taxon>Bacteria</taxon>
        <taxon>Bacteria division CSSED10-310</taxon>
    </lineage>
</organism>
<feature type="transmembrane region" description="Helical" evidence="1">
    <location>
        <begin position="216"/>
        <end position="238"/>
    </location>
</feature>
<protein>
    <recommendedName>
        <fullName evidence="4">Phosphatidate cytidylyltransferase</fullName>
    </recommendedName>
</protein>
<evidence type="ECO:0000313" key="2">
    <source>
        <dbReference type="EMBL" id="MFC1853326.1"/>
    </source>
</evidence>
<accession>A0ABV6Z4F7</accession>
<feature type="transmembrane region" description="Helical" evidence="1">
    <location>
        <begin position="126"/>
        <end position="146"/>
    </location>
</feature>
<dbReference type="EMBL" id="JBHPBY010000473">
    <property type="protein sequence ID" value="MFC1853326.1"/>
    <property type="molecule type" value="Genomic_DNA"/>
</dbReference>
<evidence type="ECO:0000313" key="3">
    <source>
        <dbReference type="Proteomes" id="UP001594351"/>
    </source>
</evidence>
<sequence>MFCSILKDDHIMLLIADRLLSFFVENFPSLEMMIIYGPLGLGWAYLCLFFAGYLKQKKALKTGYTRKIFHILIFMSVVLLQIVRGTAHVCLFGGLTTVVIFYAVFRGEGHLLYEAIARETDAPQRTNFIIIPYFATLFGGITSNILFGQAAIIGYLVTGLGDAVGEPVGTRFGKHTYRVLSFRGVPCVRSYEGSLAVLLVSIIAISLGIVGSQALVFTSTSIITIPVLGGLCMLIEAFSPHGWDNATMQILPSGVACLFM</sequence>
<gene>
    <name evidence="2" type="ORF">ACFL27_24270</name>
</gene>
<comment type="caution">
    <text evidence="2">The sequence shown here is derived from an EMBL/GenBank/DDBJ whole genome shotgun (WGS) entry which is preliminary data.</text>
</comment>